<evidence type="ECO:0000256" key="6">
    <source>
        <dbReference type="ARBA" id="ARBA00022737"/>
    </source>
</evidence>
<evidence type="ECO:0000256" key="2">
    <source>
        <dbReference type="ARBA" id="ARBA00004496"/>
    </source>
</evidence>
<feature type="domain" description="Tudor" evidence="15">
    <location>
        <begin position="822"/>
        <end position="881"/>
    </location>
</feature>
<dbReference type="PANTHER" id="PTHR16442:SF1">
    <property type="entry name" value="RING FINGER PROTEIN 17"/>
    <property type="match status" value="1"/>
</dbReference>
<evidence type="ECO:0000256" key="5">
    <source>
        <dbReference type="ARBA" id="ARBA00022723"/>
    </source>
</evidence>
<dbReference type="GO" id="GO:0008270">
    <property type="term" value="F:zinc ion binding"/>
    <property type="evidence" value="ECO:0007669"/>
    <property type="project" value="UniProtKB-KW"/>
</dbReference>
<keyword evidence="7" id="KW-0863">Zinc-finger</keyword>
<dbReference type="EMBL" id="KL873110">
    <property type="protein sequence ID" value="KGL97788.1"/>
    <property type="molecule type" value="Genomic_DNA"/>
</dbReference>
<keyword evidence="17" id="KW-1185">Reference proteome</keyword>
<dbReference type="GO" id="GO:0007283">
    <property type="term" value="P:spermatogenesis"/>
    <property type="evidence" value="ECO:0007669"/>
    <property type="project" value="UniProtKB-KW"/>
</dbReference>
<evidence type="ECO:0000313" key="17">
    <source>
        <dbReference type="Proteomes" id="UP000053858"/>
    </source>
</evidence>
<dbReference type="CDD" id="cd20414">
    <property type="entry name" value="Tudor_TDRD4_rpt1"/>
    <property type="match status" value="1"/>
</dbReference>
<dbReference type="Pfam" id="PF00567">
    <property type="entry name" value="TUDOR"/>
    <property type="match status" value="5"/>
</dbReference>
<dbReference type="Gene3D" id="2.40.50.90">
    <property type="match status" value="5"/>
</dbReference>
<dbReference type="SUPFAM" id="SSF63748">
    <property type="entry name" value="Tudor/PWWP/MBT"/>
    <property type="match status" value="5"/>
</dbReference>
<keyword evidence="3" id="KW-0217">Developmental protein</keyword>
<dbReference type="GO" id="GO:0030154">
    <property type="term" value="P:cell differentiation"/>
    <property type="evidence" value="ECO:0007669"/>
    <property type="project" value="UniProtKB-KW"/>
</dbReference>
<dbReference type="PANTHER" id="PTHR16442">
    <property type="entry name" value="RING FINGER PROTEIN 17"/>
    <property type="match status" value="1"/>
</dbReference>
<dbReference type="PROSITE" id="PS50304">
    <property type="entry name" value="TUDOR"/>
    <property type="match status" value="4"/>
</dbReference>
<keyword evidence="10" id="KW-0744">Spermatogenesis</keyword>
<evidence type="ECO:0000256" key="7">
    <source>
        <dbReference type="ARBA" id="ARBA00022771"/>
    </source>
</evidence>
<dbReference type="Gene3D" id="2.30.30.140">
    <property type="match status" value="5"/>
</dbReference>
<dbReference type="CDD" id="cd20415">
    <property type="entry name" value="Tudor_TDRD4_rpt2"/>
    <property type="match status" value="1"/>
</dbReference>
<evidence type="ECO:0000256" key="10">
    <source>
        <dbReference type="ARBA" id="ARBA00022871"/>
    </source>
</evidence>
<evidence type="ECO:0000256" key="1">
    <source>
        <dbReference type="ARBA" id="ARBA00004123"/>
    </source>
</evidence>
<evidence type="ECO:0000256" key="13">
    <source>
        <dbReference type="ARBA" id="ARBA00062119"/>
    </source>
</evidence>
<evidence type="ECO:0000313" key="16">
    <source>
        <dbReference type="EMBL" id="KGL97788.1"/>
    </source>
</evidence>
<feature type="domain" description="Tudor" evidence="15">
    <location>
        <begin position="588"/>
        <end position="646"/>
    </location>
</feature>
<dbReference type="FunFam" id="2.30.30.140:FF:000114">
    <property type="entry name" value="RING finger protein 17"/>
    <property type="match status" value="1"/>
</dbReference>
<evidence type="ECO:0000256" key="4">
    <source>
        <dbReference type="ARBA" id="ARBA00022490"/>
    </source>
</evidence>
<reference evidence="17" key="1">
    <citation type="journal article" date="2014" name="Science">
        <title>Comparative genomics reveals insights into avian genome evolution and adaptation.</title>
        <authorList>
            <consortium name="Avian Genome Consortium"/>
            <person name="Zhang G."/>
            <person name="Li C."/>
            <person name="Li Q."/>
            <person name="Li B."/>
            <person name="Larkin D.M."/>
            <person name="Lee C."/>
            <person name="Storz J.F."/>
            <person name="Antunes A."/>
            <person name="Greenwold M.J."/>
            <person name="Meredith R.W."/>
            <person name="Odeen A."/>
            <person name="Cui J."/>
            <person name="Zhou Q."/>
            <person name="Xu L."/>
            <person name="Pan H."/>
            <person name="Wang Z."/>
            <person name="Jin L."/>
            <person name="Zhang P."/>
            <person name="Hu H."/>
            <person name="Yang W."/>
            <person name="Hu J."/>
            <person name="Xiao J."/>
            <person name="Yang Z."/>
            <person name="Liu Y."/>
            <person name="Xie Q."/>
            <person name="Yu H."/>
            <person name="Lian J."/>
            <person name="Wen P."/>
            <person name="Zhang F."/>
            <person name="Li H."/>
            <person name="Zeng Y."/>
            <person name="Xiong Z."/>
            <person name="Liu S."/>
            <person name="Zhou L."/>
            <person name="Huang Z."/>
            <person name="An N."/>
            <person name="Wang J."/>
            <person name="Zheng Q."/>
            <person name="Xiong Y."/>
            <person name="Wang G."/>
            <person name="Wang B."/>
            <person name="Wang J."/>
            <person name="Fan Y."/>
            <person name="da Fonseca R.R."/>
            <person name="Alfaro-Nunez A."/>
            <person name="Schubert M."/>
            <person name="Orlando L."/>
            <person name="Mourier T."/>
            <person name="Howard J.T."/>
            <person name="Ganapathy G."/>
            <person name="Pfenning A."/>
            <person name="Whitney O."/>
            <person name="Rivas M.V."/>
            <person name="Hara E."/>
            <person name="Smith J."/>
            <person name="Farre M."/>
            <person name="Narayan J."/>
            <person name="Slavov G."/>
            <person name="Romanov M.N."/>
            <person name="Borges R."/>
            <person name="Machado J.P."/>
            <person name="Khan I."/>
            <person name="Springer M.S."/>
            <person name="Gatesy J."/>
            <person name="Hoffmann F.G."/>
            <person name="Opazo J.C."/>
            <person name="Hastad O."/>
            <person name="Sawyer R.H."/>
            <person name="Kim H."/>
            <person name="Kim K.W."/>
            <person name="Kim H.J."/>
            <person name="Cho S."/>
            <person name="Li N."/>
            <person name="Huang Y."/>
            <person name="Bruford M.W."/>
            <person name="Zhan X."/>
            <person name="Dixon A."/>
            <person name="Bertelsen M.F."/>
            <person name="Derryberry E."/>
            <person name="Warren W."/>
            <person name="Wilson R.K."/>
            <person name="Li S."/>
            <person name="Ray D.A."/>
            <person name="Green R.E."/>
            <person name="O'Brien S.J."/>
            <person name="Griffin D."/>
            <person name="Johnson W.E."/>
            <person name="Haussler D."/>
            <person name="Ryder O.A."/>
            <person name="Willerslev E."/>
            <person name="Graves G.R."/>
            <person name="Alstrom P."/>
            <person name="Fjeldsa J."/>
            <person name="Mindell D.P."/>
            <person name="Edwards S.V."/>
            <person name="Braun E.L."/>
            <person name="Rahbek C."/>
            <person name="Burt D.W."/>
            <person name="Houde P."/>
            <person name="Zhang Y."/>
            <person name="Yang H."/>
            <person name="Wang J."/>
            <person name="Jarvis E.D."/>
            <person name="Gilbert M.T."/>
            <person name="Wang J."/>
        </authorList>
    </citation>
    <scope>NUCLEOTIDE SEQUENCE [LARGE SCALE GENOMIC DNA]</scope>
</reference>
<name>A0A0A0AW99_CHAVO</name>
<accession>A0A0A0AW99</accession>
<dbReference type="SUPFAM" id="SSF50199">
    <property type="entry name" value="Staphylococcal nuclease"/>
    <property type="match status" value="1"/>
</dbReference>
<evidence type="ECO:0000256" key="14">
    <source>
        <dbReference type="ARBA" id="ARBA00072636"/>
    </source>
</evidence>
<proteinExistence type="predicted"/>
<sequence>EDIDEALCVAICNLSHLYDADEMLKYLELKVKHEGDRVAETADRTFDELITSLLSRKRKLCTELVKSIDHYSAGIAKAKEVIEEKKKCLIGVIRIAKELKITPSVRAYCDLAQVVYNLKLPVEAELSRVNRLKEKITPRFYLNIDEITSLLNNLGKIEWGTTRHEDNGQHTLIRDEEMPGRDTQSPAENMFPAPGREIKIKALANKLGVPKEVKNTQVEETLPMIRHHSIPALPKSPSSPDVIIEEIFEDDLESNCFLASERETCILDPKSRDVPAGSTELVFVSHVINPCHFYIRRYSQKKEAGLLEKKLENFCCNKSSYLLPSDVLELGARIFIKSKETGMWCRGTITELIPLKSQNERKPCGPIGYKVCDIALLEVFLIDFGSSVVLIFSGYIPAERPEPATLQTIETDDICLFVRKPDQHIEAELASVPPLAVCCSLKDVVPRNASEGWGEEAKTKFLGMVNNKVVLMTIFREEDGVLIVDLKKPPFNKISNNMPVSLKDALVFLDLARFRSQLPSQLENNTVLQYSPPKIPQEREEVSVVVCHINSPSDFYLQLSDSLDSFALSKKIQEVYKHERGKNLAIVCPVEGQACIAKQEDENWYRAQIIGLPSHKEVTVKYVDFGNVANLTLNNIRRIKKEFLSFPEKAIKCRLAFIEPYKRANEWDREAKERFEEMTEDKLMLCSVVEVLDNNILSVELFNFFSAVHGRRFSINCQLVKEDLASYIPGYTESTAVTPNEIWDVPIEEIAETSGALNPIDMEPVDEGDFKSLFKKELQMRISHVVSPSKIFVQWLSSESKLKSLQEKMATIYKDSQPQSVKWESSMHCAVYIHDLKQWQRGQISRIVSETSAEVLLYDSGAEKTVDISSLRQLEENLKIIRTLAVECSLTDIRPTGGSMQWTATVCEFLSDYLNGTQVKIIIQESDVACALPVKILCKDETGQWIDISEHLIKKGLAFRNRRTDKADVACTVSKEHLKVQLEQENTRLDGCNSETAQAKKDVAPEENITVSESEQKSCETYKALLHSGMDEIYTFPVIPEARIFQAVVSCVGHDGTIYIIPKSLEVELSKLMTEIQSNFKCLGLLEPYCWKRGEACVVRGSDMMWYRGKVVELGGGTLQVQYIDRGCIERIPQCHLYPTTLYTGIPPFCIPCQLYKTVPIGNFWQQDAVDCLQELLTNEEVEIHVQELPDDPWGKLSISLYFGGMSLSSFMAYKKYCVAEDCQDTLKLELLERDIPVLPSYTLPPLPIPGDTFPVRVTHLVSPKEVYICFDSSKNLMKQSTTKGDASCDSELVSLDEALKWCNKSVECLPLLTHFRTEMPCLVEYQDGIWYRAKLLSIEEFDPPKILVQFVDYGSFSVVPTDRLRHIPYHLLKYPVQAVRALLAGFKPALYDKNVERIPYSPEWSVEALWAMMECVEGKQLSASILALSPEVTISLYEDEENLVHMKLIEMGLADLDE</sequence>
<comment type="subunit">
    <text evidence="13">Interacts with MXD1, MXD3, MXD4, MXI1 and PIWIL1. Self-associates.</text>
</comment>
<feature type="non-terminal residue" evidence="16">
    <location>
        <position position="1459"/>
    </location>
</feature>
<evidence type="ECO:0000259" key="15">
    <source>
        <dbReference type="PROSITE" id="PS50304"/>
    </source>
</evidence>
<feature type="domain" description="Tudor" evidence="15">
    <location>
        <begin position="1315"/>
        <end position="1375"/>
    </location>
</feature>
<keyword evidence="4" id="KW-0963">Cytoplasm</keyword>
<evidence type="ECO:0000256" key="8">
    <source>
        <dbReference type="ARBA" id="ARBA00022782"/>
    </source>
</evidence>
<evidence type="ECO:0000256" key="12">
    <source>
        <dbReference type="ARBA" id="ARBA00057086"/>
    </source>
</evidence>
<dbReference type="InterPro" id="IPR047845">
    <property type="entry name" value="RNF17-like_TUDOR_rpt1"/>
</dbReference>
<comment type="function">
    <text evidence="12">Seems to be involved in regulation of transcriptional activity of MYC. In vitro, inhibits DNA-binding activity of Mad-MAX heterodimers. Can recruit Mad transcriptional repressors (MXD1, MXD3, MXD4 and MXI1) to the cytoplasm. May be involved in spermiogenesis.</text>
</comment>
<dbReference type="STRING" id="50402.A0A0A0AW99"/>
<feature type="domain" description="Tudor" evidence="15">
    <location>
        <begin position="1090"/>
        <end position="1147"/>
    </location>
</feature>
<keyword evidence="8" id="KW-0221">Differentiation</keyword>
<dbReference type="SMART" id="SM00333">
    <property type="entry name" value="TUDOR"/>
    <property type="match status" value="4"/>
</dbReference>
<dbReference type="Proteomes" id="UP000053858">
    <property type="component" value="Unassembled WGS sequence"/>
</dbReference>
<feature type="non-terminal residue" evidence="16">
    <location>
        <position position="1"/>
    </location>
</feature>
<dbReference type="InterPro" id="IPR035437">
    <property type="entry name" value="SNase_OB-fold_sf"/>
</dbReference>
<organism evidence="16 17">
    <name type="scientific">Charadrius vociferus</name>
    <name type="common">Killdeer</name>
    <name type="synonym">Aegialitis vocifera</name>
    <dbReference type="NCBI Taxonomy" id="50402"/>
    <lineage>
        <taxon>Eukaryota</taxon>
        <taxon>Metazoa</taxon>
        <taxon>Chordata</taxon>
        <taxon>Craniata</taxon>
        <taxon>Vertebrata</taxon>
        <taxon>Euteleostomi</taxon>
        <taxon>Archelosauria</taxon>
        <taxon>Archosauria</taxon>
        <taxon>Dinosauria</taxon>
        <taxon>Saurischia</taxon>
        <taxon>Theropoda</taxon>
        <taxon>Coelurosauria</taxon>
        <taxon>Aves</taxon>
        <taxon>Neognathae</taxon>
        <taxon>Neoaves</taxon>
        <taxon>Charadriiformes</taxon>
        <taxon>Charadriidae</taxon>
        <taxon>Charadrius</taxon>
    </lineage>
</organism>
<gene>
    <name evidence="16" type="ORF">N301_06906</name>
</gene>
<keyword evidence="6" id="KW-0677">Repeat</keyword>
<dbReference type="InterPro" id="IPR047847">
    <property type="entry name" value="RNF17-like_TUDOR_rpt2"/>
</dbReference>
<protein>
    <recommendedName>
        <fullName evidence="14">RING finger protein 17</fullName>
    </recommendedName>
</protein>
<keyword evidence="9" id="KW-0862">Zinc</keyword>
<keyword evidence="5" id="KW-0479">Metal-binding</keyword>
<evidence type="ECO:0000256" key="11">
    <source>
        <dbReference type="ARBA" id="ARBA00023242"/>
    </source>
</evidence>
<dbReference type="GO" id="GO:0005634">
    <property type="term" value="C:nucleus"/>
    <property type="evidence" value="ECO:0007669"/>
    <property type="project" value="UniProtKB-SubCell"/>
</dbReference>
<comment type="subcellular location">
    <subcellularLocation>
        <location evidence="2">Cytoplasm</location>
    </subcellularLocation>
    <subcellularLocation>
        <location evidence="1">Nucleus</location>
    </subcellularLocation>
</comment>
<evidence type="ECO:0000256" key="3">
    <source>
        <dbReference type="ARBA" id="ARBA00022473"/>
    </source>
</evidence>
<dbReference type="GO" id="GO:0005737">
    <property type="term" value="C:cytoplasm"/>
    <property type="evidence" value="ECO:0007669"/>
    <property type="project" value="UniProtKB-SubCell"/>
</dbReference>
<keyword evidence="11" id="KW-0539">Nucleus</keyword>
<dbReference type="InterPro" id="IPR002999">
    <property type="entry name" value="Tudor"/>
</dbReference>
<evidence type="ECO:0000256" key="9">
    <source>
        <dbReference type="ARBA" id="ARBA00022833"/>
    </source>
</evidence>